<dbReference type="EMBL" id="CAXAMM010024335">
    <property type="protein sequence ID" value="CAK9055108.1"/>
    <property type="molecule type" value="Genomic_DNA"/>
</dbReference>
<dbReference type="Pfam" id="PF00069">
    <property type="entry name" value="Pkinase"/>
    <property type="match status" value="1"/>
</dbReference>
<dbReference type="Gene3D" id="1.10.510.10">
    <property type="entry name" value="Transferase(Phosphotransferase) domain 1"/>
    <property type="match status" value="1"/>
</dbReference>
<sequence length="607" mass="68096">MRRDGDAADLQESLDRWKADAGAALLFAALAEEPEGDLPGLTAWLASLKLSHIDGAARDWCEKRGMKDHQEVFAVWEEFADALQLRPLERHRLAKVAGQPSVSKPELTAPSLSTFGPDEDRHRYRLLETIGSGATARVFRCCDHSGNVLAVKRIQLAKLRRQGNYRQIEEMLHQEIAIHLSLQHPKVVGLVDVIESAEELRLVMEFLGGGSMDDVLGMRRFLPETQASDVFRQIAEGLHYIHMRDIAHRDLKPENVLVLDRSWEDPNIVPQVKLADFGHSKVVDDIFTRTPSNVGTPLYMAPEAFTLETLDERAADLWSLGVLLFVILLGRCPFDGSGAELQDAIQKGEFSFYHDDMPPPSPDAQSLVRALVKLEPRRRATLDWCLIHRFVVGPSGLGRLLLRDGLAPEVDSDEMLEETYILPSLSEVAIRNLRQDLCKWMLKFRFSAMTKGVEVVAKYGLAQLADWDRIKRGHCELLEVMAYHTNAKRPATGNVLGRIQSRGAPNGQPGTVKPKPEDIKQMSNSGHTSGQVDPPKVQRQHEDEETARQRRLAARKQASPAWNFSHRSGAKPNVDGQFRAQEVALERARRQAFQGRAYRAGAEDLER</sequence>
<dbReference type="PROSITE" id="PS50011">
    <property type="entry name" value="PROTEIN_KINASE_DOM"/>
    <property type="match status" value="1"/>
</dbReference>
<dbReference type="InterPro" id="IPR045269">
    <property type="entry name" value="Atg1-like"/>
</dbReference>
<dbReference type="InterPro" id="IPR017441">
    <property type="entry name" value="Protein_kinase_ATP_BS"/>
</dbReference>
<name>A0ABP0MUE7_9DINO</name>
<keyword evidence="3" id="KW-1185">Reference proteome</keyword>
<dbReference type="SMART" id="SM00220">
    <property type="entry name" value="S_TKc"/>
    <property type="match status" value="1"/>
</dbReference>
<dbReference type="PROSITE" id="PS00107">
    <property type="entry name" value="PROTEIN_KINASE_ATP"/>
    <property type="match status" value="1"/>
</dbReference>
<evidence type="ECO:0000313" key="1">
    <source>
        <dbReference type="EMBL" id="CAK9054734.1"/>
    </source>
</evidence>
<organism evidence="2 3">
    <name type="scientific">Durusdinium trenchii</name>
    <dbReference type="NCBI Taxonomy" id="1381693"/>
    <lineage>
        <taxon>Eukaryota</taxon>
        <taxon>Sar</taxon>
        <taxon>Alveolata</taxon>
        <taxon>Dinophyceae</taxon>
        <taxon>Suessiales</taxon>
        <taxon>Symbiodiniaceae</taxon>
        <taxon>Durusdinium</taxon>
    </lineage>
</organism>
<evidence type="ECO:0000313" key="3">
    <source>
        <dbReference type="Proteomes" id="UP001642464"/>
    </source>
</evidence>
<protein>
    <submittedName>
        <fullName evidence="2">NUAK family SNF1-like kinase 2 (Omphalocele kinase 2) (SNF1/AMP kinase-related kinase) (SNARK)</fullName>
    </submittedName>
</protein>
<dbReference type="InterPro" id="IPR008271">
    <property type="entry name" value="Ser/Thr_kinase_AS"/>
</dbReference>
<dbReference type="Proteomes" id="UP001642464">
    <property type="component" value="Unassembled WGS sequence"/>
</dbReference>
<evidence type="ECO:0000313" key="2">
    <source>
        <dbReference type="EMBL" id="CAK9055108.1"/>
    </source>
</evidence>
<gene>
    <name evidence="1" type="ORF">SCF082_LOCUS29689</name>
    <name evidence="2" type="ORF">SCF082_LOCUS29843</name>
</gene>
<accession>A0ABP0MUE7</accession>
<dbReference type="SUPFAM" id="SSF56112">
    <property type="entry name" value="Protein kinase-like (PK-like)"/>
    <property type="match status" value="1"/>
</dbReference>
<dbReference type="PANTHER" id="PTHR24348:SF68">
    <property type="entry name" value="SERINE_THREONINE-PROTEIN KINASE ATG1C"/>
    <property type="match status" value="1"/>
</dbReference>
<dbReference type="EMBL" id="CAXAMM010024113">
    <property type="protein sequence ID" value="CAK9054734.1"/>
    <property type="molecule type" value="Genomic_DNA"/>
</dbReference>
<dbReference type="InterPro" id="IPR011009">
    <property type="entry name" value="Kinase-like_dom_sf"/>
</dbReference>
<reference evidence="2 3" key="1">
    <citation type="submission" date="2024-02" db="EMBL/GenBank/DDBJ databases">
        <authorList>
            <person name="Chen Y."/>
            <person name="Shah S."/>
            <person name="Dougan E. K."/>
            <person name="Thang M."/>
            <person name="Chan C."/>
        </authorList>
    </citation>
    <scope>NUCLEOTIDE SEQUENCE [LARGE SCALE GENOMIC DNA]</scope>
</reference>
<dbReference type="PANTHER" id="PTHR24348">
    <property type="entry name" value="SERINE/THREONINE-PROTEIN KINASE UNC-51-RELATED"/>
    <property type="match status" value="1"/>
</dbReference>
<comment type="caution">
    <text evidence="2">The sequence shown here is derived from an EMBL/GenBank/DDBJ whole genome shotgun (WGS) entry which is preliminary data.</text>
</comment>
<dbReference type="InterPro" id="IPR000719">
    <property type="entry name" value="Prot_kinase_dom"/>
</dbReference>
<dbReference type="PROSITE" id="PS00108">
    <property type="entry name" value="PROTEIN_KINASE_ST"/>
    <property type="match status" value="1"/>
</dbReference>
<proteinExistence type="predicted"/>